<proteinExistence type="predicted"/>
<dbReference type="PANTHER" id="PTHR15852:SF52">
    <property type="entry name" value="THYLAKOID LUMENAL P17.1 PROTEIN"/>
    <property type="match status" value="1"/>
</dbReference>
<reference evidence="2 3" key="1">
    <citation type="journal article" date="2021" name="Sci. Rep.">
        <title>Genome sequencing of the multicellular alga Astrephomene provides insights into convergent evolution of germ-soma differentiation.</title>
        <authorList>
            <person name="Yamashita S."/>
            <person name="Yamamoto K."/>
            <person name="Matsuzaki R."/>
            <person name="Suzuki S."/>
            <person name="Yamaguchi H."/>
            <person name="Hirooka S."/>
            <person name="Minakuchi Y."/>
            <person name="Miyagishima S."/>
            <person name="Kawachi M."/>
            <person name="Toyoda A."/>
            <person name="Nozaki H."/>
        </authorList>
    </citation>
    <scope>NUCLEOTIDE SEQUENCE [LARGE SCALE GENOMIC DNA]</scope>
    <source>
        <strain evidence="2 3">NIES-4017</strain>
    </source>
</reference>
<dbReference type="Proteomes" id="UP001054857">
    <property type="component" value="Unassembled WGS sequence"/>
</dbReference>
<keyword evidence="3" id="KW-1185">Reference proteome</keyword>
<evidence type="ECO:0000256" key="1">
    <source>
        <dbReference type="SAM" id="MobiDB-lite"/>
    </source>
</evidence>
<organism evidence="2 3">
    <name type="scientific">Astrephomene gubernaculifera</name>
    <dbReference type="NCBI Taxonomy" id="47775"/>
    <lineage>
        <taxon>Eukaryota</taxon>
        <taxon>Viridiplantae</taxon>
        <taxon>Chlorophyta</taxon>
        <taxon>core chlorophytes</taxon>
        <taxon>Chlorophyceae</taxon>
        <taxon>CS clade</taxon>
        <taxon>Chlamydomonadales</taxon>
        <taxon>Astrephomenaceae</taxon>
        <taxon>Astrephomene</taxon>
    </lineage>
</organism>
<sequence>MQKSIRSPQPQPRTPTSSLSRQLPPFIHHIRLFGRRPVDCKAVAPEAFQDIVVGSAIMGTVSVAVYCGVRKDPVPCSLCKGTGGTRCFACGGDGKSSSATASLESNELYEDGPSKRTSRLGRMASRGACKVCKGKGMLLCSQCKGSGFQSAPL</sequence>
<gene>
    <name evidence="2" type="ORF">Agub_g1213</name>
</gene>
<name>A0AAD3DF15_9CHLO</name>
<dbReference type="AlphaFoldDB" id="A0AAD3DF15"/>
<protein>
    <submittedName>
        <fullName evidence="2">Uncharacterized protein</fullName>
    </submittedName>
</protein>
<dbReference type="PANTHER" id="PTHR15852">
    <property type="entry name" value="PLASTID TRANSCRIPTIONALLY ACTIVE PROTEIN"/>
    <property type="match status" value="1"/>
</dbReference>
<dbReference type="EMBL" id="BMAR01000001">
    <property type="protein sequence ID" value="GFR40631.1"/>
    <property type="molecule type" value="Genomic_DNA"/>
</dbReference>
<evidence type="ECO:0000313" key="3">
    <source>
        <dbReference type="Proteomes" id="UP001054857"/>
    </source>
</evidence>
<comment type="caution">
    <text evidence="2">The sequence shown here is derived from an EMBL/GenBank/DDBJ whole genome shotgun (WGS) entry which is preliminary data.</text>
</comment>
<evidence type="ECO:0000313" key="2">
    <source>
        <dbReference type="EMBL" id="GFR40631.1"/>
    </source>
</evidence>
<accession>A0AAD3DF15</accession>
<feature type="region of interest" description="Disordered" evidence="1">
    <location>
        <begin position="1"/>
        <end position="21"/>
    </location>
</feature>